<dbReference type="InterPro" id="IPR016112">
    <property type="entry name" value="VP_dsDNA_II"/>
</dbReference>
<evidence type="ECO:0000259" key="2">
    <source>
        <dbReference type="Pfam" id="PF16903"/>
    </source>
</evidence>
<evidence type="ECO:0000313" key="3">
    <source>
        <dbReference type="EMBL" id="QHT01142.1"/>
    </source>
</evidence>
<evidence type="ECO:0000259" key="1">
    <source>
        <dbReference type="Pfam" id="PF04451"/>
    </source>
</evidence>
<dbReference type="Pfam" id="PF04451">
    <property type="entry name" value="Capsid_NCLDV"/>
    <property type="match status" value="1"/>
</dbReference>
<organism evidence="3">
    <name type="scientific">viral metagenome</name>
    <dbReference type="NCBI Taxonomy" id="1070528"/>
    <lineage>
        <taxon>unclassified sequences</taxon>
        <taxon>metagenomes</taxon>
        <taxon>organismal metagenomes</taxon>
    </lineage>
</organism>
<feature type="domain" description="Major capsid protein N-terminal" evidence="2">
    <location>
        <begin position="25"/>
        <end position="205"/>
    </location>
</feature>
<sequence>MAGAIIQLVAYGVQDLYLTGDPQITFFKIIYRRHTNFSVESVLQNFSAPANFGDTVTCTISRVGDLVGEIILYMNIPAIPKFVNPVTCAEDPIKKFAWVRFLGYALIQEITIEIGGKLIDRQYGEWLYIWEQVSGRQDRGIDKMVGNVPSMYEFSNGKDGYELYVPLKFWFCKESGLALPLIALASSDVKINIMFRRLEECFRIGPTSSIEVEDNVVPFVYGDYIEQTVNGEKIAGYFMGFDYLLKKIYYIKIVDRNAIKKRFESSPICGAANSIPFRIYKTSTDDLDLPRSYCTPKPKSIEMIEQVQLPYKPIFVNSYLYVNYIYLDTDERLKFARSNHEYLIEQIQYNQEIGINSPNIKQNLTLDHPCKSHYWIAQLDMLVGPGTINDLFNYTTSYLRRSLPIGYQEDPDIALGGNGELVGTNLVENATLLLNGRDRFGVRDSEYFNLTQPYQHHYRGPEVGINMYSFCLYPEDHQPSATCNMSKIDYITMQMQLNNIINSKTTCRIRSYTINYNVLRIFFNLGGLAFV</sequence>
<evidence type="ECO:0008006" key="4">
    <source>
        <dbReference type="Google" id="ProtNLM"/>
    </source>
</evidence>
<dbReference type="SUPFAM" id="SSF49749">
    <property type="entry name" value="Group II dsDNA viruses VP"/>
    <property type="match status" value="2"/>
</dbReference>
<reference evidence="3" key="1">
    <citation type="journal article" date="2020" name="Nature">
        <title>Giant virus diversity and host interactions through global metagenomics.</title>
        <authorList>
            <person name="Schulz F."/>
            <person name="Roux S."/>
            <person name="Paez-Espino D."/>
            <person name="Jungbluth S."/>
            <person name="Walsh D.A."/>
            <person name="Denef V.J."/>
            <person name="McMahon K.D."/>
            <person name="Konstantinidis K.T."/>
            <person name="Eloe-Fadrosh E.A."/>
            <person name="Kyrpides N.C."/>
            <person name="Woyke T."/>
        </authorList>
    </citation>
    <scope>NUCLEOTIDE SEQUENCE</scope>
    <source>
        <strain evidence="3">GVMAG-M-3300020192-26</strain>
    </source>
</reference>
<dbReference type="Gene3D" id="2.70.9.10">
    <property type="entry name" value="Adenovirus Type 2 Hexon, domain 4"/>
    <property type="match status" value="1"/>
</dbReference>
<dbReference type="AlphaFoldDB" id="A0A6C0CAL5"/>
<accession>A0A6C0CAL5</accession>
<dbReference type="InterPro" id="IPR038519">
    <property type="entry name" value="MCP_C_sf"/>
</dbReference>
<name>A0A6C0CAL5_9ZZZZ</name>
<protein>
    <recommendedName>
        <fullName evidence="4">Major capsid protein N-terminal domain-containing protein</fullName>
    </recommendedName>
</protein>
<feature type="domain" description="Major capsid protein C-terminal" evidence="1">
    <location>
        <begin position="331"/>
        <end position="527"/>
    </location>
</feature>
<dbReference type="Gene3D" id="2.70.9.20">
    <property type="entry name" value="Major capsid protein Vp54"/>
    <property type="match status" value="1"/>
</dbReference>
<dbReference type="Pfam" id="PF16903">
    <property type="entry name" value="Capsid_N"/>
    <property type="match status" value="1"/>
</dbReference>
<dbReference type="InterPro" id="IPR007542">
    <property type="entry name" value="MCP_C"/>
</dbReference>
<dbReference type="EMBL" id="MN739364">
    <property type="protein sequence ID" value="QHT01142.1"/>
    <property type="molecule type" value="Genomic_DNA"/>
</dbReference>
<dbReference type="GO" id="GO:0005198">
    <property type="term" value="F:structural molecule activity"/>
    <property type="evidence" value="ECO:0007669"/>
    <property type="project" value="InterPro"/>
</dbReference>
<proteinExistence type="predicted"/>
<dbReference type="InterPro" id="IPR031654">
    <property type="entry name" value="Capsid_N"/>
</dbReference>